<evidence type="ECO:0000313" key="5">
    <source>
        <dbReference type="EMBL" id="EQC29102.1"/>
    </source>
</evidence>
<organism evidence="5 6">
    <name type="scientific">Saprolegnia diclina (strain VS20)</name>
    <dbReference type="NCBI Taxonomy" id="1156394"/>
    <lineage>
        <taxon>Eukaryota</taxon>
        <taxon>Sar</taxon>
        <taxon>Stramenopiles</taxon>
        <taxon>Oomycota</taxon>
        <taxon>Saprolegniomycetes</taxon>
        <taxon>Saprolegniales</taxon>
        <taxon>Saprolegniaceae</taxon>
        <taxon>Saprolegnia</taxon>
    </lineage>
</organism>
<dbReference type="InParanoid" id="T0RH21"/>
<protein>
    <recommendedName>
        <fullName evidence="4">Checkpoint protein</fullName>
    </recommendedName>
</protein>
<dbReference type="GO" id="GO:0030896">
    <property type="term" value="C:checkpoint clamp complex"/>
    <property type="evidence" value="ECO:0007669"/>
    <property type="project" value="InterPro"/>
</dbReference>
<comment type="subcellular location">
    <subcellularLocation>
        <location evidence="1">Nucleus</location>
    </subcellularLocation>
</comment>
<dbReference type="Pfam" id="PF04005">
    <property type="entry name" value="Hus1"/>
    <property type="match status" value="1"/>
</dbReference>
<dbReference type="eggNOG" id="KOG3999">
    <property type="taxonomic scope" value="Eukaryota"/>
</dbReference>
<evidence type="ECO:0000256" key="2">
    <source>
        <dbReference type="ARBA" id="ARBA00005563"/>
    </source>
</evidence>
<dbReference type="GO" id="GO:0000724">
    <property type="term" value="P:double-strand break repair via homologous recombination"/>
    <property type="evidence" value="ECO:0007669"/>
    <property type="project" value="TreeGrafter"/>
</dbReference>
<keyword evidence="6" id="KW-1185">Reference proteome</keyword>
<evidence type="ECO:0000256" key="3">
    <source>
        <dbReference type="ARBA" id="ARBA00023242"/>
    </source>
</evidence>
<dbReference type="EMBL" id="JH767187">
    <property type="protein sequence ID" value="EQC29102.1"/>
    <property type="molecule type" value="Genomic_DNA"/>
</dbReference>
<comment type="similarity">
    <text evidence="2 4">Belongs to the HUS1 family.</text>
</comment>
<dbReference type="STRING" id="1156394.T0RH21"/>
<sequence length="283" mass="31393">MRFRGNLTAASFPVLMEISQYMARLSSSDACFVVVTPERMSFVMKTGGEDVQTFVHLNMAKLFEDVVLESRSENQIAFTLSIANFSRALQSGKEASGILLRLLKRDGRSFLALRARTVDIDIVQNIPIDVVSMASADNYKEPRVPSPTVAVEIPTLRSLRTVTDRLKAMHKYLTIEAKMDGSLRLRVQSDTFALQTQHVGFKPRFDLVEEAPDDDDAHGDDIASRVSTVRVDGRHFSKMLSVDGNAVVTILCCLIDNRALVLHSILCEGFGSFTCYSPVISPE</sequence>
<dbReference type="GO" id="GO:0044778">
    <property type="term" value="P:meiotic DNA integrity checkpoint signaling"/>
    <property type="evidence" value="ECO:0007669"/>
    <property type="project" value="TreeGrafter"/>
</dbReference>
<dbReference type="PANTHER" id="PTHR12900:SF0">
    <property type="entry name" value="CHECKPOINT PROTEIN"/>
    <property type="match status" value="1"/>
</dbReference>
<evidence type="ECO:0000313" key="6">
    <source>
        <dbReference type="Proteomes" id="UP000030762"/>
    </source>
</evidence>
<dbReference type="InterPro" id="IPR016580">
    <property type="entry name" value="HUS1"/>
</dbReference>
<keyword evidence="3" id="KW-0539">Nucleus</keyword>
<dbReference type="GO" id="GO:0033314">
    <property type="term" value="P:mitotic DNA replication checkpoint signaling"/>
    <property type="evidence" value="ECO:0007669"/>
    <property type="project" value="TreeGrafter"/>
</dbReference>
<dbReference type="GO" id="GO:0031573">
    <property type="term" value="P:mitotic intra-S DNA damage checkpoint signaling"/>
    <property type="evidence" value="ECO:0007669"/>
    <property type="project" value="TreeGrafter"/>
</dbReference>
<dbReference type="GO" id="GO:0005730">
    <property type="term" value="C:nucleolus"/>
    <property type="evidence" value="ECO:0007669"/>
    <property type="project" value="InterPro"/>
</dbReference>
<dbReference type="PIRSF" id="PIRSF011312">
    <property type="entry name" value="Cell_cycle_HUS1"/>
    <property type="match status" value="1"/>
</dbReference>
<reference evidence="5 6" key="1">
    <citation type="submission" date="2012-04" db="EMBL/GenBank/DDBJ databases">
        <title>The Genome Sequence of Saprolegnia declina VS20.</title>
        <authorList>
            <consortium name="The Broad Institute Genome Sequencing Platform"/>
            <person name="Russ C."/>
            <person name="Nusbaum C."/>
            <person name="Tyler B."/>
            <person name="van West P."/>
            <person name="Dieguez-Uribeondo J."/>
            <person name="de Bruijn I."/>
            <person name="Tripathy S."/>
            <person name="Jiang R."/>
            <person name="Young S.K."/>
            <person name="Zeng Q."/>
            <person name="Gargeya S."/>
            <person name="Fitzgerald M."/>
            <person name="Haas B."/>
            <person name="Abouelleil A."/>
            <person name="Alvarado L."/>
            <person name="Arachchi H.M."/>
            <person name="Berlin A."/>
            <person name="Chapman S.B."/>
            <person name="Goldberg J."/>
            <person name="Griggs A."/>
            <person name="Gujja S."/>
            <person name="Hansen M."/>
            <person name="Howarth C."/>
            <person name="Imamovic A."/>
            <person name="Larimer J."/>
            <person name="McCowen C."/>
            <person name="Montmayeur A."/>
            <person name="Murphy C."/>
            <person name="Neiman D."/>
            <person name="Pearson M."/>
            <person name="Priest M."/>
            <person name="Roberts A."/>
            <person name="Saif S."/>
            <person name="Shea T."/>
            <person name="Sisk P."/>
            <person name="Sykes S."/>
            <person name="Wortman J."/>
            <person name="Nusbaum C."/>
            <person name="Birren B."/>
        </authorList>
    </citation>
    <scope>NUCLEOTIDE SEQUENCE [LARGE SCALE GENOMIC DNA]</scope>
    <source>
        <strain evidence="5 6">VS20</strain>
    </source>
</reference>
<dbReference type="RefSeq" id="XP_008617437.1">
    <property type="nucleotide sequence ID" value="XM_008619215.1"/>
</dbReference>
<proteinExistence type="inferred from homology"/>
<dbReference type="AlphaFoldDB" id="T0RH21"/>
<dbReference type="OrthoDB" id="337750at2759"/>
<gene>
    <name evidence="5" type="ORF">SDRG_13133</name>
</gene>
<evidence type="ECO:0000256" key="4">
    <source>
        <dbReference type="PIRNR" id="PIRNR011312"/>
    </source>
</evidence>
<accession>T0RH21</accession>
<dbReference type="GeneID" id="19953860"/>
<dbReference type="Proteomes" id="UP000030762">
    <property type="component" value="Unassembled WGS sequence"/>
</dbReference>
<dbReference type="GO" id="GO:0000723">
    <property type="term" value="P:telomere maintenance"/>
    <property type="evidence" value="ECO:0007669"/>
    <property type="project" value="TreeGrafter"/>
</dbReference>
<dbReference type="OMA" id="VCWMRLE"/>
<dbReference type="PANTHER" id="PTHR12900">
    <property type="entry name" value="MITOTIC AND DNA DAMAGE CHECKPOINT PROTEIN HUS1"/>
    <property type="match status" value="1"/>
</dbReference>
<dbReference type="GO" id="GO:0035861">
    <property type="term" value="C:site of double-strand break"/>
    <property type="evidence" value="ECO:0007669"/>
    <property type="project" value="TreeGrafter"/>
</dbReference>
<dbReference type="GO" id="GO:0006289">
    <property type="term" value="P:nucleotide-excision repair"/>
    <property type="evidence" value="ECO:0007669"/>
    <property type="project" value="TreeGrafter"/>
</dbReference>
<dbReference type="InterPro" id="IPR007150">
    <property type="entry name" value="HUS1/Mec3"/>
</dbReference>
<evidence type="ECO:0000256" key="1">
    <source>
        <dbReference type="ARBA" id="ARBA00004123"/>
    </source>
</evidence>
<dbReference type="VEuPathDB" id="FungiDB:SDRG_13133"/>
<name>T0RH21_SAPDV</name>
<dbReference type="Gene3D" id="3.70.10.10">
    <property type="match status" value="1"/>
</dbReference>